<dbReference type="BioCyc" id="PSYR875330:G11XH-4617-MONOMER"/>
<dbReference type="AlphaFoldDB" id="F3CA29"/>
<sequence>GRPLSTADSMTVAGHDAISMNRHYPVCLLFIPSSNGVSHNEAEYTSDQDMRNGLRMLTGLLYRACTSSASFR</sequence>
<dbReference type="Gene3D" id="3.40.630.10">
    <property type="entry name" value="Zn peptidases"/>
    <property type="match status" value="1"/>
</dbReference>
<dbReference type="Pfam" id="PF01546">
    <property type="entry name" value="Peptidase_M20"/>
    <property type="match status" value="1"/>
</dbReference>
<dbReference type="PATRIC" id="fig|875330.6.peg.4048"/>
<feature type="non-terminal residue" evidence="2">
    <location>
        <position position="1"/>
    </location>
</feature>
<evidence type="ECO:0000313" key="2">
    <source>
        <dbReference type="EMBL" id="EGH16121.1"/>
    </source>
</evidence>
<protein>
    <submittedName>
        <fullName evidence="2">Allantoate amidohydrolase</fullName>
    </submittedName>
</protein>
<dbReference type="Proteomes" id="UP000005466">
    <property type="component" value="Unassembled WGS sequence"/>
</dbReference>
<name>F3CA29_PSESG</name>
<dbReference type="InterPro" id="IPR010158">
    <property type="entry name" value="Amidase_Cbmase"/>
</dbReference>
<dbReference type="PANTHER" id="PTHR32494:SF5">
    <property type="entry name" value="ALLANTOATE AMIDOHYDROLASE"/>
    <property type="match status" value="1"/>
</dbReference>
<organism evidence="2 3">
    <name type="scientific">Pseudomonas savastanoi pv. glycinea str. race 4</name>
    <dbReference type="NCBI Taxonomy" id="875330"/>
    <lineage>
        <taxon>Bacteria</taxon>
        <taxon>Pseudomonadati</taxon>
        <taxon>Pseudomonadota</taxon>
        <taxon>Gammaproteobacteria</taxon>
        <taxon>Pseudomonadales</taxon>
        <taxon>Pseudomonadaceae</taxon>
        <taxon>Pseudomonas</taxon>
    </lineage>
</organism>
<dbReference type="EMBL" id="ADWY01001153">
    <property type="protein sequence ID" value="EGH16121.1"/>
    <property type="molecule type" value="Genomic_DNA"/>
</dbReference>
<dbReference type="SUPFAM" id="SSF53187">
    <property type="entry name" value="Zn-dependent exopeptidases"/>
    <property type="match status" value="1"/>
</dbReference>
<keyword evidence="1 2" id="KW-0378">Hydrolase</keyword>
<dbReference type="PANTHER" id="PTHR32494">
    <property type="entry name" value="ALLANTOATE DEIMINASE-RELATED"/>
    <property type="match status" value="1"/>
</dbReference>
<comment type="caution">
    <text evidence="2">The sequence shown here is derived from an EMBL/GenBank/DDBJ whole genome shotgun (WGS) entry which is preliminary data.</text>
</comment>
<accession>F3CA29</accession>
<dbReference type="HOGENOM" id="CLU_2821439_0_0_6"/>
<evidence type="ECO:0000313" key="3">
    <source>
        <dbReference type="Proteomes" id="UP000005466"/>
    </source>
</evidence>
<dbReference type="GO" id="GO:0016813">
    <property type="term" value="F:hydrolase activity, acting on carbon-nitrogen (but not peptide) bonds, in linear amidines"/>
    <property type="evidence" value="ECO:0007669"/>
    <property type="project" value="InterPro"/>
</dbReference>
<gene>
    <name evidence="2" type="ORF">Pgy4_23848</name>
</gene>
<evidence type="ECO:0000256" key="1">
    <source>
        <dbReference type="ARBA" id="ARBA00022801"/>
    </source>
</evidence>
<reference evidence="2 3" key="1">
    <citation type="journal article" date="2011" name="PLoS Pathog.">
        <title>Dynamic evolution of pathogenicity revealed by sequencing and comparative genomics of 19 Pseudomonas syringae isolates.</title>
        <authorList>
            <person name="Baltrus D.A."/>
            <person name="Nishimura M.T."/>
            <person name="Romanchuk A."/>
            <person name="Chang J.H."/>
            <person name="Mukhtar M.S."/>
            <person name="Cherkis K."/>
            <person name="Roach J."/>
            <person name="Grant S.R."/>
            <person name="Jones C.D."/>
            <person name="Dangl J.L."/>
        </authorList>
    </citation>
    <scope>NUCLEOTIDE SEQUENCE [LARGE SCALE GENOMIC DNA]</scope>
    <source>
        <strain evidence="3">race 4</strain>
    </source>
</reference>
<dbReference type="InterPro" id="IPR002933">
    <property type="entry name" value="Peptidase_M20"/>
</dbReference>
<proteinExistence type="predicted"/>